<organism evidence="1 2">
    <name type="scientific">Agathobacter rectalis</name>
    <dbReference type="NCBI Taxonomy" id="39491"/>
    <lineage>
        <taxon>Bacteria</taxon>
        <taxon>Bacillati</taxon>
        <taxon>Bacillota</taxon>
        <taxon>Clostridia</taxon>
        <taxon>Lachnospirales</taxon>
        <taxon>Lachnospiraceae</taxon>
        <taxon>Agathobacter</taxon>
    </lineage>
</organism>
<comment type="caution">
    <text evidence="1">The sequence shown here is derived from an EMBL/GenBank/DDBJ whole genome shotgun (WGS) entry which is preliminary data.</text>
</comment>
<gene>
    <name evidence="1" type="ORF">DW038_13755</name>
</gene>
<proteinExistence type="predicted"/>
<dbReference type="EMBL" id="QROF01000015">
    <property type="protein sequence ID" value="RHL02175.1"/>
    <property type="molecule type" value="Genomic_DNA"/>
</dbReference>
<protein>
    <submittedName>
        <fullName evidence="1">Uncharacterized protein</fullName>
    </submittedName>
</protein>
<reference evidence="1 2" key="1">
    <citation type="submission" date="2018-08" db="EMBL/GenBank/DDBJ databases">
        <title>A genome reference for cultivated species of the human gut microbiota.</title>
        <authorList>
            <person name="Zou Y."/>
            <person name="Xue W."/>
            <person name="Luo G."/>
        </authorList>
    </citation>
    <scope>NUCLEOTIDE SEQUENCE [LARGE SCALE GENOMIC DNA]</scope>
    <source>
        <strain evidence="1 2">AF39-14AC</strain>
    </source>
</reference>
<evidence type="ECO:0000313" key="2">
    <source>
        <dbReference type="Proteomes" id="UP000286181"/>
    </source>
</evidence>
<dbReference type="AlphaFoldDB" id="A0A415I3H6"/>
<dbReference type="RefSeq" id="WP_118372375.1">
    <property type="nucleotide sequence ID" value="NZ_QROF01000015.1"/>
</dbReference>
<sequence>MNRKITITRQKRFIGWVIVYYVVIDNEIYAKISNGKTIELNIDSNEHKLLLFGDFSGAHGEKMRIESNELLIPNDDRNRKYNIDTKAGTIRNKLILSEQ</sequence>
<name>A0A415I3H6_9FIRM</name>
<dbReference type="Proteomes" id="UP000286181">
    <property type="component" value="Unassembled WGS sequence"/>
</dbReference>
<accession>A0A415I3H6</accession>
<evidence type="ECO:0000313" key="1">
    <source>
        <dbReference type="EMBL" id="RHL02175.1"/>
    </source>
</evidence>